<dbReference type="EMBL" id="BAAAHP010000300">
    <property type="protein sequence ID" value="GAA0906578.1"/>
    <property type="molecule type" value="Genomic_DNA"/>
</dbReference>
<dbReference type="PANTHER" id="PTHR30055">
    <property type="entry name" value="HTH-TYPE TRANSCRIPTIONAL REGULATOR RUTR"/>
    <property type="match status" value="1"/>
</dbReference>
<dbReference type="PROSITE" id="PS50977">
    <property type="entry name" value="HTH_TETR_2"/>
    <property type="match status" value="1"/>
</dbReference>
<keyword evidence="1" id="KW-0805">Transcription regulation</keyword>
<evidence type="ECO:0000256" key="4">
    <source>
        <dbReference type="PROSITE-ProRule" id="PRU00335"/>
    </source>
</evidence>
<dbReference type="InterPro" id="IPR001647">
    <property type="entry name" value="HTH_TetR"/>
</dbReference>
<evidence type="ECO:0000256" key="1">
    <source>
        <dbReference type="ARBA" id="ARBA00023015"/>
    </source>
</evidence>
<evidence type="ECO:0000313" key="6">
    <source>
        <dbReference type="EMBL" id="GAA0906578.1"/>
    </source>
</evidence>
<dbReference type="InterPro" id="IPR009057">
    <property type="entry name" value="Homeodomain-like_sf"/>
</dbReference>
<accession>A0ABN1NGM6</accession>
<evidence type="ECO:0000259" key="5">
    <source>
        <dbReference type="PROSITE" id="PS50977"/>
    </source>
</evidence>
<name>A0ABN1NGM6_9PSEU</name>
<evidence type="ECO:0000256" key="2">
    <source>
        <dbReference type="ARBA" id="ARBA00023125"/>
    </source>
</evidence>
<dbReference type="SUPFAM" id="SSF46689">
    <property type="entry name" value="Homeodomain-like"/>
    <property type="match status" value="1"/>
</dbReference>
<feature type="DNA-binding region" description="H-T-H motif" evidence="4">
    <location>
        <begin position="36"/>
        <end position="55"/>
    </location>
</feature>
<gene>
    <name evidence="6" type="ORF">GCM10009559_75010</name>
</gene>
<evidence type="ECO:0000256" key="3">
    <source>
        <dbReference type="ARBA" id="ARBA00023163"/>
    </source>
</evidence>
<dbReference type="InterPro" id="IPR036271">
    <property type="entry name" value="Tet_transcr_reg_TetR-rel_C_sf"/>
</dbReference>
<dbReference type="InterPro" id="IPR025996">
    <property type="entry name" value="MT1864/Rv1816-like_C"/>
</dbReference>
<dbReference type="PANTHER" id="PTHR30055:SF234">
    <property type="entry name" value="HTH-TYPE TRANSCRIPTIONAL REGULATOR BETI"/>
    <property type="match status" value="1"/>
</dbReference>
<reference evidence="6 7" key="1">
    <citation type="journal article" date="2019" name="Int. J. Syst. Evol. Microbiol.">
        <title>The Global Catalogue of Microorganisms (GCM) 10K type strain sequencing project: providing services to taxonomists for standard genome sequencing and annotation.</title>
        <authorList>
            <consortium name="The Broad Institute Genomics Platform"/>
            <consortium name="The Broad Institute Genome Sequencing Center for Infectious Disease"/>
            <person name="Wu L."/>
            <person name="Ma J."/>
        </authorList>
    </citation>
    <scope>NUCLEOTIDE SEQUENCE [LARGE SCALE GENOMIC DNA]</scope>
    <source>
        <strain evidence="6 7">JCM 11117</strain>
    </source>
</reference>
<feature type="domain" description="HTH tetR-type" evidence="5">
    <location>
        <begin position="13"/>
        <end position="73"/>
    </location>
</feature>
<proteinExistence type="predicted"/>
<sequence>MGTTASQRERQRAERHRLIVDTARELAETSGWDAVTSRRLAERIEYSQLVLYSHFSGKDSIVRAMALQGSEELAPLMRERVAAEPSALTATAAAYVEFASRHLALHDAMFQLTTEYPFADEASPPALHEGFGLLRDALAAATGPDDIDLRTELFWSALHGLVTLTRSGRLPAEAHEERLALLVAQLSAGQGGGSCR</sequence>
<evidence type="ECO:0000313" key="7">
    <source>
        <dbReference type="Proteomes" id="UP001499967"/>
    </source>
</evidence>
<keyword evidence="7" id="KW-1185">Reference proteome</keyword>
<dbReference type="Pfam" id="PF00440">
    <property type="entry name" value="TetR_N"/>
    <property type="match status" value="1"/>
</dbReference>
<dbReference type="Gene3D" id="1.10.357.10">
    <property type="entry name" value="Tetracycline Repressor, domain 2"/>
    <property type="match status" value="1"/>
</dbReference>
<keyword evidence="3" id="KW-0804">Transcription</keyword>
<keyword evidence="2 4" id="KW-0238">DNA-binding</keyword>
<protein>
    <submittedName>
        <fullName evidence="6">TetR/AcrR family transcriptional regulator</fullName>
    </submittedName>
</protein>
<dbReference type="Proteomes" id="UP001499967">
    <property type="component" value="Unassembled WGS sequence"/>
</dbReference>
<dbReference type="InterPro" id="IPR050109">
    <property type="entry name" value="HTH-type_TetR-like_transc_reg"/>
</dbReference>
<comment type="caution">
    <text evidence="6">The sequence shown here is derived from an EMBL/GenBank/DDBJ whole genome shotgun (WGS) entry which is preliminary data.</text>
</comment>
<organism evidence="6 7">
    <name type="scientific">Pseudonocardia zijingensis</name>
    <dbReference type="NCBI Taxonomy" id="153376"/>
    <lineage>
        <taxon>Bacteria</taxon>
        <taxon>Bacillati</taxon>
        <taxon>Actinomycetota</taxon>
        <taxon>Actinomycetes</taxon>
        <taxon>Pseudonocardiales</taxon>
        <taxon>Pseudonocardiaceae</taxon>
        <taxon>Pseudonocardia</taxon>
    </lineage>
</organism>
<dbReference type="SUPFAM" id="SSF48498">
    <property type="entry name" value="Tetracyclin repressor-like, C-terminal domain"/>
    <property type="match status" value="1"/>
</dbReference>
<dbReference type="RefSeq" id="WP_343946604.1">
    <property type="nucleotide sequence ID" value="NZ_BAAAHP010000300.1"/>
</dbReference>
<dbReference type="Pfam" id="PF13305">
    <property type="entry name" value="TetR_C_33"/>
    <property type="match status" value="1"/>
</dbReference>